<organism evidence="7 8">
    <name type="scientific">Caulobacter hibisci</name>
    <dbReference type="NCBI Taxonomy" id="2035993"/>
    <lineage>
        <taxon>Bacteria</taxon>
        <taxon>Pseudomonadati</taxon>
        <taxon>Pseudomonadota</taxon>
        <taxon>Alphaproteobacteria</taxon>
        <taxon>Caulobacterales</taxon>
        <taxon>Caulobacteraceae</taxon>
        <taxon>Caulobacter</taxon>
    </lineage>
</organism>
<dbReference type="InterPro" id="IPR006311">
    <property type="entry name" value="TAT_signal"/>
</dbReference>
<sequence length="705" mass="76148">MSVIDRRGLLMGAAGAAALPSLLASTLTRAAAIDADVRKGTIQDVQHVVILMQENRSFDHYFGTMAGVRGFGDRFPIPVRDAPDRKDGTAFLQAYGQAGGPEVVAPFPLNTTQTFAHMRVEGTPHGWADAQDAWDEGRMDRWPVAKHAHAMGFYERADIPFQHALADTFTLCDAYHCATQTGTNTNRLFLWTGTNDGLGQAGGPSISNSHDDFADKGGAAEPYRWTTYPERLLAAGVSWRIYQDMADNFTDNPLAGFAAYRDARAGAAGSDTRLKDLALTTWHLDRLAEDVVGGRLPSVSWIIAPAADSEHPGPSSPAQGADYTARVIAALTADPKVWARTVLLVMFDENDGFFDHVPPPAPPSKAADGVVLGGSTVDTAGEYHLVRNPTEAKAERDHLMDRLYGLGPRVPMYVISPWSRGGFVNSQVFDHGSVIRFLEARFGVAEPNISPWRRAVCGDLTSCFDFKTPNHRPEPPLPQTARTARLAATLKTTTTPPTPATPTAPLQDQGMRPSRALPYRLEVEIAIRDGAAGLVLTNPGAAGAVLHVYDRLRLDQPPRRYTLGAGGRLEDAWPAGAHDLWLLGPNGFHRHIAGDAADGLELRIREAADGRSVTAIVSNGGDKPRTVMVEAVEGLPGKPWRATLAPGATKTLKWPTDRGWYNLSARCPDAPSWLRRAAGRVETGRDSVSDPLMGGPARLKKFPLS</sequence>
<feature type="domain" description="Bacterial phospholipase C C-terminal" evidence="6">
    <location>
        <begin position="513"/>
        <end position="595"/>
    </location>
</feature>
<evidence type="ECO:0000259" key="6">
    <source>
        <dbReference type="Pfam" id="PF05506"/>
    </source>
</evidence>
<evidence type="ECO:0000256" key="1">
    <source>
        <dbReference type="ARBA" id="ARBA00009717"/>
    </source>
</evidence>
<feature type="region of interest" description="Disordered" evidence="4">
    <location>
        <begin position="492"/>
        <end position="511"/>
    </location>
</feature>
<evidence type="ECO:0000256" key="2">
    <source>
        <dbReference type="ARBA" id="ARBA00012018"/>
    </source>
</evidence>
<dbReference type="PANTHER" id="PTHR31956:SF36">
    <property type="entry name" value="NON-HEMOLYTIC PHOSPHOLIPASE C"/>
    <property type="match status" value="1"/>
</dbReference>
<dbReference type="Pfam" id="PF04185">
    <property type="entry name" value="Phosphoesterase"/>
    <property type="match status" value="1"/>
</dbReference>
<dbReference type="InterPro" id="IPR007312">
    <property type="entry name" value="Phosphoesterase"/>
</dbReference>
<dbReference type="InterPro" id="IPR017767">
    <property type="entry name" value="PC-PLC"/>
</dbReference>
<keyword evidence="5" id="KW-0732">Signal</keyword>
<feature type="signal peptide" evidence="5">
    <location>
        <begin position="1"/>
        <end position="30"/>
    </location>
</feature>
<dbReference type="NCBIfam" id="TIGR03396">
    <property type="entry name" value="PC_PLC"/>
    <property type="match status" value="1"/>
</dbReference>
<dbReference type="EC" id="3.1.4.3" evidence="2"/>
<dbReference type="Proteomes" id="UP000639859">
    <property type="component" value="Unassembled WGS sequence"/>
</dbReference>
<evidence type="ECO:0000313" key="8">
    <source>
        <dbReference type="Proteomes" id="UP000639859"/>
    </source>
</evidence>
<dbReference type="Pfam" id="PF05506">
    <property type="entry name" value="PLipase_C_C"/>
    <property type="match status" value="2"/>
</dbReference>
<gene>
    <name evidence="7" type="ORF">I4Q42_16350</name>
</gene>
<dbReference type="PROSITE" id="PS51318">
    <property type="entry name" value="TAT"/>
    <property type="match status" value="1"/>
</dbReference>
<accession>A0ABS0T027</accession>
<dbReference type="EMBL" id="JADWOX010000011">
    <property type="protein sequence ID" value="MBI1685242.1"/>
    <property type="molecule type" value="Genomic_DNA"/>
</dbReference>
<name>A0ABS0T027_9CAUL</name>
<dbReference type="CDD" id="cd16014">
    <property type="entry name" value="PLC"/>
    <property type="match status" value="1"/>
</dbReference>
<evidence type="ECO:0000256" key="5">
    <source>
        <dbReference type="SAM" id="SignalP"/>
    </source>
</evidence>
<keyword evidence="8" id="KW-1185">Reference proteome</keyword>
<evidence type="ECO:0000256" key="4">
    <source>
        <dbReference type="SAM" id="MobiDB-lite"/>
    </source>
</evidence>
<reference evidence="7 8" key="1">
    <citation type="submission" date="2020-11" db="EMBL/GenBank/DDBJ databases">
        <title>genome sequence of strain KACC 18849.</title>
        <authorList>
            <person name="Gao J."/>
            <person name="Zhang X."/>
        </authorList>
    </citation>
    <scope>NUCLEOTIDE SEQUENCE [LARGE SCALE GENOMIC DNA]</scope>
    <source>
        <strain evidence="7 8">KACC 18849</strain>
    </source>
</reference>
<comment type="similarity">
    <text evidence="1">Belongs to the bacterial phospholipase C family.</text>
</comment>
<keyword evidence="3" id="KW-0378">Hydrolase</keyword>
<evidence type="ECO:0000256" key="3">
    <source>
        <dbReference type="ARBA" id="ARBA00022801"/>
    </source>
</evidence>
<dbReference type="Gene3D" id="3.40.720.10">
    <property type="entry name" value="Alkaline Phosphatase, subunit A"/>
    <property type="match status" value="2"/>
</dbReference>
<feature type="domain" description="Bacterial phospholipase C C-terminal" evidence="6">
    <location>
        <begin position="611"/>
        <end position="680"/>
    </location>
</feature>
<dbReference type="PANTHER" id="PTHR31956">
    <property type="entry name" value="NON-SPECIFIC PHOSPHOLIPASE C4-RELATED"/>
    <property type="match status" value="1"/>
</dbReference>
<dbReference type="InterPro" id="IPR017850">
    <property type="entry name" value="Alkaline_phosphatase_core_sf"/>
</dbReference>
<comment type="caution">
    <text evidence="7">The sequence shown here is derived from an EMBL/GenBank/DDBJ whole genome shotgun (WGS) entry which is preliminary data.</text>
</comment>
<dbReference type="InterPro" id="IPR008475">
    <property type="entry name" value="PLipase_C_C"/>
</dbReference>
<protein>
    <recommendedName>
        <fullName evidence="2">phospholipase C</fullName>
        <ecNumber evidence="2">3.1.4.3</ecNumber>
    </recommendedName>
</protein>
<feature type="chain" id="PRO_5045835568" description="phospholipase C" evidence="5">
    <location>
        <begin position="31"/>
        <end position="705"/>
    </location>
</feature>
<proteinExistence type="inferred from homology"/>
<evidence type="ECO:0000313" key="7">
    <source>
        <dbReference type="EMBL" id="MBI1685242.1"/>
    </source>
</evidence>